<keyword evidence="1" id="KW-0812">Transmembrane</keyword>
<keyword evidence="1" id="KW-1133">Transmembrane helix</keyword>
<evidence type="ECO:0000313" key="2">
    <source>
        <dbReference type="EMBL" id="PWW74933.1"/>
    </source>
</evidence>
<feature type="transmembrane region" description="Helical" evidence="1">
    <location>
        <begin position="30"/>
        <end position="53"/>
    </location>
</feature>
<comment type="caution">
    <text evidence="2">The sequence shown here is derived from an EMBL/GenBank/DDBJ whole genome shotgun (WGS) entry which is preliminary data.</text>
</comment>
<dbReference type="OrthoDB" id="10257275at2759"/>
<reference evidence="2 3" key="1">
    <citation type="submission" date="2018-03" db="EMBL/GenBank/DDBJ databases">
        <title>Genomes of Pezizomycetes fungi and the evolution of truffles.</title>
        <authorList>
            <person name="Murat C."/>
            <person name="Payen T."/>
            <person name="Noel B."/>
            <person name="Kuo A."/>
            <person name="Martin F.M."/>
        </authorList>
    </citation>
    <scope>NUCLEOTIDE SEQUENCE [LARGE SCALE GENOMIC DNA]</scope>
    <source>
        <strain evidence="2">091103-1</strain>
    </source>
</reference>
<accession>A0A317SKU0</accession>
<evidence type="ECO:0000313" key="3">
    <source>
        <dbReference type="Proteomes" id="UP000246991"/>
    </source>
</evidence>
<gene>
    <name evidence="2" type="ORF">C7212DRAFT_326792</name>
</gene>
<organism evidence="2 3">
    <name type="scientific">Tuber magnatum</name>
    <name type="common">white Piedmont truffle</name>
    <dbReference type="NCBI Taxonomy" id="42249"/>
    <lineage>
        <taxon>Eukaryota</taxon>
        <taxon>Fungi</taxon>
        <taxon>Dikarya</taxon>
        <taxon>Ascomycota</taxon>
        <taxon>Pezizomycotina</taxon>
        <taxon>Pezizomycetes</taxon>
        <taxon>Pezizales</taxon>
        <taxon>Tuberaceae</taxon>
        <taxon>Tuber</taxon>
    </lineage>
</organism>
<dbReference type="AlphaFoldDB" id="A0A317SKU0"/>
<sequence length="68" mass="7684">MPPQTPTQALSDSAHTTWKGLERYLLRLPILTRVVILLIAVIHMLEVCGFRMLDWFALDVGKMGFGQS</sequence>
<dbReference type="Proteomes" id="UP000246991">
    <property type="component" value="Unassembled WGS sequence"/>
</dbReference>
<keyword evidence="1" id="KW-0472">Membrane</keyword>
<evidence type="ECO:0000256" key="1">
    <source>
        <dbReference type="SAM" id="Phobius"/>
    </source>
</evidence>
<dbReference type="EMBL" id="PYWC01000054">
    <property type="protein sequence ID" value="PWW74933.1"/>
    <property type="molecule type" value="Genomic_DNA"/>
</dbReference>
<keyword evidence="3" id="KW-1185">Reference proteome</keyword>
<protein>
    <submittedName>
        <fullName evidence="2">Uncharacterized protein</fullName>
    </submittedName>
</protein>
<proteinExistence type="predicted"/>
<name>A0A317SKU0_9PEZI</name>